<evidence type="ECO:0000313" key="3">
    <source>
        <dbReference type="EMBL" id="VDO80397.1"/>
    </source>
</evidence>
<evidence type="ECO:0000313" key="4">
    <source>
        <dbReference type="Proteomes" id="UP000270296"/>
    </source>
</evidence>
<sequence length="142" mass="15494">MNSSKPVMSRKQKRQDMKMKFKIDTNAVILSAGLEPVTEPDDVQLHETTGIGSGLNMGDQFAVSLQGRTAIESQQLESALDIKVENFSISAQGKDLFINATLTIVAGKHYGLVGPNGMGKTTLLKHIANRRLDIPPNIDILY</sequence>
<dbReference type="InterPro" id="IPR027417">
    <property type="entry name" value="P-loop_NTPase"/>
</dbReference>
<dbReference type="GO" id="GO:0005524">
    <property type="term" value="F:ATP binding"/>
    <property type="evidence" value="ECO:0007669"/>
    <property type="project" value="InterPro"/>
</dbReference>
<dbReference type="WBParaSite" id="SBAD_0000018801-mRNA-1">
    <property type="protein sequence ID" value="SBAD_0000018801-mRNA-1"/>
    <property type="gene ID" value="SBAD_0000018801"/>
</dbReference>
<dbReference type="PANTHER" id="PTHR19211:SF14">
    <property type="entry name" value="ATP-BINDING CASSETTE SUB-FAMILY F MEMBER 1"/>
    <property type="match status" value="1"/>
</dbReference>
<gene>
    <name evidence="3" type="ORF">SBAD_LOCUS176</name>
</gene>
<keyword evidence="1" id="KW-0677">Repeat</keyword>
<organism evidence="5">
    <name type="scientific">Soboliphyme baturini</name>
    <dbReference type="NCBI Taxonomy" id="241478"/>
    <lineage>
        <taxon>Eukaryota</taxon>
        <taxon>Metazoa</taxon>
        <taxon>Ecdysozoa</taxon>
        <taxon>Nematoda</taxon>
        <taxon>Enoplea</taxon>
        <taxon>Dorylaimia</taxon>
        <taxon>Dioctophymatida</taxon>
        <taxon>Dioctophymatoidea</taxon>
        <taxon>Soboliphymatidae</taxon>
        <taxon>Soboliphyme</taxon>
    </lineage>
</organism>
<proteinExistence type="predicted"/>
<dbReference type="InterPro" id="IPR003439">
    <property type="entry name" value="ABC_transporter-like_ATP-bd"/>
</dbReference>
<feature type="domain" description="ABC transporter" evidence="2">
    <location>
        <begin position="99"/>
        <end position="130"/>
    </location>
</feature>
<evidence type="ECO:0000256" key="1">
    <source>
        <dbReference type="ARBA" id="ARBA00022737"/>
    </source>
</evidence>
<keyword evidence="4" id="KW-1185">Reference proteome</keyword>
<accession>A0A183I982</accession>
<evidence type="ECO:0000259" key="2">
    <source>
        <dbReference type="Pfam" id="PF00005"/>
    </source>
</evidence>
<protein>
    <submittedName>
        <fullName evidence="5">ABC transporter domain-containing protein</fullName>
    </submittedName>
</protein>
<dbReference type="InterPro" id="IPR050611">
    <property type="entry name" value="ABCF"/>
</dbReference>
<dbReference type="Proteomes" id="UP000270296">
    <property type="component" value="Unassembled WGS sequence"/>
</dbReference>
<dbReference type="SUPFAM" id="SSF52540">
    <property type="entry name" value="P-loop containing nucleoside triphosphate hydrolases"/>
    <property type="match status" value="1"/>
</dbReference>
<dbReference type="AlphaFoldDB" id="A0A183I982"/>
<name>A0A183I982_9BILA</name>
<dbReference type="GO" id="GO:0016887">
    <property type="term" value="F:ATP hydrolysis activity"/>
    <property type="evidence" value="ECO:0007669"/>
    <property type="project" value="InterPro"/>
</dbReference>
<reference evidence="3 4" key="2">
    <citation type="submission" date="2018-11" db="EMBL/GenBank/DDBJ databases">
        <authorList>
            <consortium name="Pathogen Informatics"/>
        </authorList>
    </citation>
    <scope>NUCLEOTIDE SEQUENCE [LARGE SCALE GENOMIC DNA]</scope>
</reference>
<dbReference type="Pfam" id="PF00005">
    <property type="entry name" value="ABC_tran"/>
    <property type="match status" value="1"/>
</dbReference>
<dbReference type="OrthoDB" id="5837198at2759"/>
<dbReference type="Gene3D" id="3.40.50.300">
    <property type="entry name" value="P-loop containing nucleotide triphosphate hydrolases"/>
    <property type="match status" value="1"/>
</dbReference>
<evidence type="ECO:0000313" key="5">
    <source>
        <dbReference type="WBParaSite" id="SBAD_0000018801-mRNA-1"/>
    </source>
</evidence>
<dbReference type="PANTHER" id="PTHR19211">
    <property type="entry name" value="ATP-BINDING TRANSPORT PROTEIN-RELATED"/>
    <property type="match status" value="1"/>
</dbReference>
<dbReference type="EMBL" id="UZAM01000301">
    <property type="protein sequence ID" value="VDO80397.1"/>
    <property type="molecule type" value="Genomic_DNA"/>
</dbReference>
<reference evidence="5" key="1">
    <citation type="submission" date="2016-06" db="UniProtKB">
        <authorList>
            <consortium name="WormBaseParasite"/>
        </authorList>
    </citation>
    <scope>IDENTIFICATION</scope>
</reference>